<organism evidence="1 2">
    <name type="scientific">Parnassius apollo</name>
    <name type="common">Apollo butterfly</name>
    <name type="synonym">Papilio apollo</name>
    <dbReference type="NCBI Taxonomy" id="110799"/>
    <lineage>
        <taxon>Eukaryota</taxon>
        <taxon>Metazoa</taxon>
        <taxon>Ecdysozoa</taxon>
        <taxon>Arthropoda</taxon>
        <taxon>Hexapoda</taxon>
        <taxon>Insecta</taxon>
        <taxon>Pterygota</taxon>
        <taxon>Neoptera</taxon>
        <taxon>Endopterygota</taxon>
        <taxon>Lepidoptera</taxon>
        <taxon>Glossata</taxon>
        <taxon>Ditrysia</taxon>
        <taxon>Papilionoidea</taxon>
        <taxon>Papilionidae</taxon>
        <taxon>Parnassiinae</taxon>
        <taxon>Parnassini</taxon>
        <taxon>Parnassius</taxon>
        <taxon>Parnassius</taxon>
    </lineage>
</organism>
<dbReference type="AlphaFoldDB" id="A0A8S3WQC3"/>
<name>A0A8S3WQC3_PARAO</name>
<sequence>MTLPLLWRRRGARATSAVWCGARPPCSCSACWLPRRKRRPTAWRYLPTNCTSSIDSPAAVVAARCACDERAVVRRAAAALLQCLLAAAPKRLPTTWRYLPTNCTPSIDPPAAVVAARCACDERAVVRRAAAALVQRLLAAAPQTPPNDLAVPPTNCTPSIDPPAAVVAARCACDERAMVRRAAAALVQRLLAVAPQTPPNDLAVLPTNCTPSIDPPAAVAAARCVCDERAVVRRATAVLVQRLLAAAP</sequence>
<gene>
    <name evidence="1" type="ORF">PAPOLLO_LOCUS9123</name>
</gene>
<protein>
    <submittedName>
        <fullName evidence="1">(apollo) hypothetical protein</fullName>
    </submittedName>
</protein>
<comment type="caution">
    <text evidence="1">The sequence shown here is derived from an EMBL/GenBank/DDBJ whole genome shotgun (WGS) entry which is preliminary data.</text>
</comment>
<dbReference type="Proteomes" id="UP000691718">
    <property type="component" value="Unassembled WGS sequence"/>
</dbReference>
<reference evidence="1" key="1">
    <citation type="submission" date="2021-04" db="EMBL/GenBank/DDBJ databases">
        <authorList>
            <person name="Tunstrom K."/>
        </authorList>
    </citation>
    <scope>NUCLEOTIDE SEQUENCE</scope>
</reference>
<dbReference type="EMBL" id="CAJQZP010000647">
    <property type="protein sequence ID" value="CAG4975504.1"/>
    <property type="molecule type" value="Genomic_DNA"/>
</dbReference>
<proteinExistence type="predicted"/>
<evidence type="ECO:0000313" key="2">
    <source>
        <dbReference type="Proteomes" id="UP000691718"/>
    </source>
</evidence>
<accession>A0A8S3WQC3</accession>
<keyword evidence="2" id="KW-1185">Reference proteome</keyword>
<evidence type="ECO:0000313" key="1">
    <source>
        <dbReference type="EMBL" id="CAG4975504.1"/>
    </source>
</evidence>